<feature type="compositionally biased region" description="Basic and acidic residues" evidence="1">
    <location>
        <begin position="307"/>
        <end position="316"/>
    </location>
</feature>
<keyword evidence="5" id="KW-1185">Reference proteome</keyword>
<evidence type="ECO:0000313" key="4">
    <source>
        <dbReference type="EMBL" id="OAG02136.1"/>
    </source>
</evidence>
<evidence type="ECO:0000259" key="3">
    <source>
        <dbReference type="Pfam" id="PF13532"/>
    </source>
</evidence>
<evidence type="ECO:0000256" key="1">
    <source>
        <dbReference type="SAM" id="MobiDB-lite"/>
    </source>
</evidence>
<dbReference type="InterPro" id="IPR037151">
    <property type="entry name" value="AlkB-like_sf"/>
</dbReference>
<dbReference type="InterPro" id="IPR036987">
    <property type="entry name" value="SRA-YDG_sf"/>
</dbReference>
<feature type="compositionally biased region" description="Low complexity" evidence="1">
    <location>
        <begin position="145"/>
        <end position="165"/>
    </location>
</feature>
<evidence type="ECO:0008006" key="6">
    <source>
        <dbReference type="Google" id="ProtNLM"/>
    </source>
</evidence>
<protein>
    <recommendedName>
        <fullName evidence="6">Alpha-ketoglutarate-dependent dioxygenase AlkB-like domain-containing protein</fullName>
    </recommendedName>
</protein>
<feature type="compositionally biased region" description="Polar residues" evidence="1">
    <location>
        <begin position="13"/>
        <end position="25"/>
    </location>
</feature>
<feature type="compositionally biased region" description="Basic residues" evidence="1">
    <location>
        <begin position="199"/>
        <end position="216"/>
    </location>
</feature>
<feature type="domain" description="YDG" evidence="2">
    <location>
        <begin position="403"/>
        <end position="540"/>
    </location>
</feature>
<dbReference type="STRING" id="1460663.A0A177C401"/>
<dbReference type="RefSeq" id="XP_018032501.1">
    <property type="nucleotide sequence ID" value="XM_018182152.1"/>
</dbReference>
<dbReference type="InParanoid" id="A0A177C401"/>
<feature type="region of interest" description="Disordered" evidence="1">
    <location>
        <begin position="128"/>
        <end position="336"/>
    </location>
</feature>
<dbReference type="Proteomes" id="UP000077069">
    <property type="component" value="Unassembled WGS sequence"/>
</dbReference>
<sequence>MASAGCAMASASPQPSEQDLQQLTDTDVELSDYPDDLSEWSRARGDVHAKEQNILAHSEHDGIQVEEHLQAEQEARVEIHAQVDQEAQPELDVPMDQPVQADSAIIQNSDQVEDTRVGKLMGSCAQASAHLTESVPGPVHDDTRLQPQGLPSPPGSQTSGNEALPPQLPLPTTPSPAAASDFHSLTSPTSPNDSLNKPRSIRKRTTPKRGVKKPRQTGRSTHLVPATSAATMSLRRSTRATRASFIGMESPGSSREPSPAPDPTQKSKIVIFNLPTDALKQIQQRPRPNKRQREPPDLISSPKKKSRQEDNSDQETRGLTAQAPDAQVQAEQDQTTVDLPQSQALLPPQPVAVLPEPSVSDEAGESIDLWSVGKQLMAYAHPSGILQKSKPQPRGRPPAFANERYELVESIVNCKIYQSGCYTKDKLAYAYLYSGHPAKRDFADSKVIVARASGGMETNGMTKERHVAKDQDGNASKTLALKNTMKAYNPVVLITKNDNPLMPSQMQHKYSVLGHYKPTNIWTEEQNGKKVVRYRFERLDPRDELAWFQPKGMEEICPPGSLEPPIVRSCLTCRKSCPQVYLQGWACLNGDCRAFWKFTSSSGELTKLNDEGLVYDPRFLKQKTKWPGEHLQPSLGYRPLEVFDDTRAEDLYTRAAWNGMICPRCNGCILRLSFLGWDCKTPECGFQFHPPRMALPATAITDPGAAFTLTDGYTPSRDLVMAKEIRRRKPHYANNNRTDVYDLPIPRCYIAHKIANKTINEAPGGPNDIFKELQLVDIGLRRRKMTPEGQKDPSYCRHMNQNFGVNYKFTGTGIENSRSFEEAETPAIRKVRTQLNWDSVDIQARYDDKPFEEVAAAWKPVEFNEELVLSYFEDQGIGFHDDGEKGVGPVIGTLSIGDTGKMQVRMKGTRYFGVSRSGSYDHEYPPIPGCLKYKERHARHDQILRDAPKKFKDKYWKQIAQDLGLRRGQNQQPPNALEMVLRNGDKVFMVGHPLQDYYEHSVTHQGKIRFALTCRYIDPEFGKPNFEVRPDMGHYDGSALPLPRDAAGNVIPNDGKFEIDDRDDEVEEKEDAPWAEADVEGGGEDKETGLMRHAATCQTNTSVPSEPPGQVDGIAG</sequence>
<feature type="domain" description="Alpha-ketoglutarate-dependent dioxygenase AlkB-like" evidence="3">
    <location>
        <begin position="845"/>
        <end position="1007"/>
    </location>
</feature>
<reference evidence="4 5" key="1">
    <citation type="submission" date="2016-05" db="EMBL/GenBank/DDBJ databases">
        <title>Comparative analysis of secretome profiles of manganese(II)-oxidizing ascomycete fungi.</title>
        <authorList>
            <consortium name="DOE Joint Genome Institute"/>
            <person name="Zeiner C.A."/>
            <person name="Purvine S.O."/>
            <person name="Zink E.M."/>
            <person name="Wu S."/>
            <person name="Pasa-Tolic L."/>
            <person name="Chaput D.L."/>
            <person name="Haridas S."/>
            <person name="Grigoriev I.V."/>
            <person name="Santelli C.M."/>
            <person name="Hansel C.M."/>
        </authorList>
    </citation>
    <scope>NUCLEOTIDE SEQUENCE [LARGE SCALE GENOMIC DNA]</scope>
    <source>
        <strain evidence="4 5">AP3s5-JAC2a</strain>
    </source>
</reference>
<feature type="compositionally biased region" description="Low complexity" evidence="1">
    <location>
        <begin position="226"/>
        <end position="244"/>
    </location>
</feature>
<dbReference type="GeneID" id="28765638"/>
<dbReference type="InterPro" id="IPR027450">
    <property type="entry name" value="AlkB-like"/>
</dbReference>
<dbReference type="EMBL" id="KV441556">
    <property type="protein sequence ID" value="OAG02136.1"/>
    <property type="molecule type" value="Genomic_DNA"/>
</dbReference>
<dbReference type="Pfam" id="PF02182">
    <property type="entry name" value="SAD_SRA"/>
    <property type="match status" value="1"/>
</dbReference>
<dbReference type="SUPFAM" id="SSF51197">
    <property type="entry name" value="Clavaminate synthase-like"/>
    <property type="match status" value="1"/>
</dbReference>
<feature type="region of interest" description="Disordered" evidence="1">
    <location>
        <begin position="1"/>
        <end position="33"/>
    </location>
</feature>
<feature type="compositionally biased region" description="Low complexity" evidence="1">
    <location>
        <begin position="1"/>
        <end position="12"/>
    </location>
</feature>
<dbReference type="Pfam" id="PF13532">
    <property type="entry name" value="2OG-FeII_Oxy_2"/>
    <property type="match status" value="1"/>
</dbReference>
<dbReference type="OrthoDB" id="2163491at2759"/>
<dbReference type="InterPro" id="IPR003105">
    <property type="entry name" value="SRA_YDG"/>
</dbReference>
<gene>
    <name evidence="4" type="ORF">CC84DRAFT_1208237</name>
</gene>
<feature type="compositionally biased region" description="Polar residues" evidence="1">
    <location>
        <begin position="183"/>
        <end position="197"/>
    </location>
</feature>
<feature type="region of interest" description="Disordered" evidence="1">
    <location>
        <begin position="1063"/>
        <end position="1116"/>
    </location>
</feature>
<accession>A0A177C401</accession>
<organism evidence="4 5">
    <name type="scientific">Paraphaeosphaeria sporulosa</name>
    <dbReference type="NCBI Taxonomy" id="1460663"/>
    <lineage>
        <taxon>Eukaryota</taxon>
        <taxon>Fungi</taxon>
        <taxon>Dikarya</taxon>
        <taxon>Ascomycota</taxon>
        <taxon>Pezizomycotina</taxon>
        <taxon>Dothideomycetes</taxon>
        <taxon>Pleosporomycetidae</taxon>
        <taxon>Pleosporales</taxon>
        <taxon>Massarineae</taxon>
        <taxon>Didymosphaeriaceae</taxon>
        <taxon>Paraphaeosphaeria</taxon>
    </lineage>
</organism>
<proteinExistence type="predicted"/>
<evidence type="ECO:0000259" key="2">
    <source>
        <dbReference type="Pfam" id="PF02182"/>
    </source>
</evidence>
<name>A0A177C401_9PLEO</name>
<dbReference type="Gene3D" id="2.30.280.10">
    <property type="entry name" value="SRA-YDG"/>
    <property type="match status" value="1"/>
</dbReference>
<dbReference type="Gene3D" id="2.60.120.590">
    <property type="entry name" value="Alpha-ketoglutarate-dependent dioxygenase AlkB-like"/>
    <property type="match status" value="1"/>
</dbReference>
<evidence type="ECO:0000313" key="5">
    <source>
        <dbReference type="Proteomes" id="UP000077069"/>
    </source>
</evidence>
<dbReference type="AlphaFoldDB" id="A0A177C401"/>